<organism evidence="8 9">
    <name type="scientific">Hypholoma sublateritium (strain FD-334 SS-4)</name>
    <dbReference type="NCBI Taxonomy" id="945553"/>
    <lineage>
        <taxon>Eukaryota</taxon>
        <taxon>Fungi</taxon>
        <taxon>Dikarya</taxon>
        <taxon>Basidiomycota</taxon>
        <taxon>Agaricomycotina</taxon>
        <taxon>Agaricomycetes</taxon>
        <taxon>Agaricomycetidae</taxon>
        <taxon>Agaricales</taxon>
        <taxon>Agaricineae</taxon>
        <taxon>Strophariaceae</taxon>
        <taxon>Hypholoma</taxon>
    </lineage>
</organism>
<feature type="binding site" evidence="5">
    <location>
        <begin position="276"/>
        <end position="282"/>
    </location>
    <ligand>
        <name>GTP</name>
        <dbReference type="ChEBI" id="CHEBI:37565"/>
    </ligand>
</feature>
<dbReference type="GO" id="GO:0046872">
    <property type="term" value="F:metal ion binding"/>
    <property type="evidence" value="ECO:0007669"/>
    <property type="project" value="UniProtKB-KW"/>
</dbReference>
<keyword evidence="6" id="KW-0460">Magnesium</keyword>
<dbReference type="PANTHER" id="PTHR10218">
    <property type="entry name" value="GTP-BINDING PROTEIN ALPHA SUBUNIT"/>
    <property type="match status" value="1"/>
</dbReference>
<dbReference type="GO" id="GO:0001664">
    <property type="term" value="F:G protein-coupled receptor binding"/>
    <property type="evidence" value="ECO:0007669"/>
    <property type="project" value="TreeGrafter"/>
</dbReference>
<feature type="region of interest" description="Disordered" evidence="7">
    <location>
        <begin position="1"/>
        <end position="45"/>
    </location>
</feature>
<dbReference type="EMBL" id="KN817615">
    <property type="protein sequence ID" value="KJA16755.1"/>
    <property type="molecule type" value="Genomic_DNA"/>
</dbReference>
<dbReference type="Proteomes" id="UP000054270">
    <property type="component" value="Unassembled WGS sequence"/>
</dbReference>
<dbReference type="SUPFAM" id="SSF47895">
    <property type="entry name" value="Transducin (alpha subunit), insertion domain"/>
    <property type="match status" value="1"/>
</dbReference>
<evidence type="ECO:0008006" key="10">
    <source>
        <dbReference type="Google" id="ProtNLM"/>
    </source>
</evidence>
<dbReference type="GO" id="GO:0005834">
    <property type="term" value="C:heterotrimeric G-protein complex"/>
    <property type="evidence" value="ECO:0007669"/>
    <property type="project" value="TreeGrafter"/>
</dbReference>
<keyword evidence="2 5" id="KW-0547">Nucleotide-binding</keyword>
<keyword evidence="1 6" id="KW-0479">Metal-binding</keyword>
<dbReference type="OrthoDB" id="5817230at2759"/>
<dbReference type="AlphaFoldDB" id="A0A0D2P8U3"/>
<evidence type="ECO:0000256" key="1">
    <source>
        <dbReference type="ARBA" id="ARBA00022723"/>
    </source>
</evidence>
<dbReference type="Gene3D" id="3.40.50.300">
    <property type="entry name" value="P-loop containing nucleotide triphosphate hydrolases"/>
    <property type="match status" value="1"/>
</dbReference>
<dbReference type="GO" id="GO:0007188">
    <property type="term" value="P:adenylate cyclase-modulating G protein-coupled receptor signaling pathway"/>
    <property type="evidence" value="ECO:0007669"/>
    <property type="project" value="TreeGrafter"/>
</dbReference>
<dbReference type="InterPro" id="IPR027417">
    <property type="entry name" value="P-loop_NTPase"/>
</dbReference>
<dbReference type="PANTHER" id="PTHR10218:SF360">
    <property type="entry name" value="GUANINE NUCLEOTIDE-BINDING PROTEIN SUBUNIT ALPHA HOMOLOG"/>
    <property type="match status" value="1"/>
</dbReference>
<feature type="binding site" evidence="6">
    <location>
        <position position="282"/>
    </location>
    <ligand>
        <name>Mg(2+)</name>
        <dbReference type="ChEBI" id="CHEBI:18420"/>
    </ligand>
</feature>
<feature type="region of interest" description="Disordered" evidence="7">
    <location>
        <begin position="120"/>
        <end position="140"/>
    </location>
</feature>
<dbReference type="InterPro" id="IPR011025">
    <property type="entry name" value="GproteinA_insert"/>
</dbReference>
<name>A0A0D2P8U3_HYPSF</name>
<sequence>MFNNKNKAKGSGSPSNPFEVPRWSGETPMETEAEARSRVEALQKATETSKEIDQYLLEGKKEIERRRKAIKIMLLGQSESGKLTFAPNHFESERAVWRVIVQLNVIGTLKTMLDALKEELEPDNPTSSHPTSSHSVPSSPDSLTALRRLRLSLSPLFFIESNLLKLLSPECNDSRDLSVRAGADWKALLRSKLHLSGGSVDGRERRRSLPQRNEELDPALILVAQRTDIISAWNSPEIQQILQKRRPRLRHSPGFFMDSIERITQINYTPTDLDILRARIRTIGVEEHRFRIETGPGASIEKVEYFITDVGGTRHQRASWAPFFDDVQVILFLAPLAFNQVLEEDGRTNRLADSLLLWKEVCENKLLARANLICFWNKRDVLQATLEAGVQVKQYVPTYGDLPNDIFSVTKYFKDKFRLSHRKYSPEPRPFTGYETSAIDIKSMAVLLTGVRESILRKELRDGDLI</sequence>
<keyword evidence="9" id="KW-1185">Reference proteome</keyword>
<feature type="compositionally biased region" description="Basic and acidic residues" evidence="7">
    <location>
        <begin position="33"/>
        <end position="45"/>
    </location>
</feature>
<evidence type="ECO:0000256" key="6">
    <source>
        <dbReference type="PIRSR" id="PIRSR601019-2"/>
    </source>
</evidence>
<evidence type="ECO:0000256" key="5">
    <source>
        <dbReference type="PIRSR" id="PIRSR601019-1"/>
    </source>
</evidence>
<gene>
    <name evidence="8" type="ORF">HYPSUDRAFT_147261</name>
</gene>
<evidence type="ECO:0000256" key="7">
    <source>
        <dbReference type="SAM" id="MobiDB-lite"/>
    </source>
</evidence>
<reference evidence="9" key="1">
    <citation type="submission" date="2014-04" db="EMBL/GenBank/DDBJ databases">
        <title>Evolutionary Origins and Diversification of the Mycorrhizal Mutualists.</title>
        <authorList>
            <consortium name="DOE Joint Genome Institute"/>
            <consortium name="Mycorrhizal Genomics Consortium"/>
            <person name="Kohler A."/>
            <person name="Kuo A."/>
            <person name="Nagy L.G."/>
            <person name="Floudas D."/>
            <person name="Copeland A."/>
            <person name="Barry K.W."/>
            <person name="Cichocki N."/>
            <person name="Veneault-Fourrey C."/>
            <person name="LaButti K."/>
            <person name="Lindquist E.A."/>
            <person name="Lipzen A."/>
            <person name="Lundell T."/>
            <person name="Morin E."/>
            <person name="Murat C."/>
            <person name="Riley R."/>
            <person name="Ohm R."/>
            <person name="Sun H."/>
            <person name="Tunlid A."/>
            <person name="Henrissat B."/>
            <person name="Grigoriev I.V."/>
            <person name="Hibbett D.S."/>
            <person name="Martin F."/>
        </authorList>
    </citation>
    <scope>NUCLEOTIDE SEQUENCE [LARGE SCALE GENOMIC DNA]</scope>
    <source>
        <strain evidence="9">FD-334 SS-4</strain>
    </source>
</reference>
<evidence type="ECO:0000256" key="2">
    <source>
        <dbReference type="ARBA" id="ARBA00022741"/>
    </source>
</evidence>
<dbReference type="FunFam" id="3.40.50.300:FF:000692">
    <property type="entry name" value="Guanine nucleotide-binding protein subunit alpha"/>
    <property type="match status" value="1"/>
</dbReference>
<feature type="compositionally biased region" description="Low complexity" evidence="7">
    <location>
        <begin position="123"/>
        <end position="140"/>
    </location>
</feature>
<dbReference type="InterPro" id="IPR001019">
    <property type="entry name" value="Gprotein_alpha_su"/>
</dbReference>
<feature type="binding site" evidence="5">
    <location>
        <begin position="377"/>
        <end position="380"/>
    </location>
    <ligand>
        <name>GTP</name>
        <dbReference type="ChEBI" id="CHEBI:37565"/>
    </ligand>
</feature>
<evidence type="ECO:0000256" key="3">
    <source>
        <dbReference type="ARBA" id="ARBA00023134"/>
    </source>
</evidence>
<evidence type="ECO:0000313" key="8">
    <source>
        <dbReference type="EMBL" id="KJA16755.1"/>
    </source>
</evidence>
<dbReference type="GO" id="GO:0003924">
    <property type="term" value="F:GTPase activity"/>
    <property type="evidence" value="ECO:0007669"/>
    <property type="project" value="InterPro"/>
</dbReference>
<dbReference type="GO" id="GO:0031683">
    <property type="term" value="F:G-protein beta/gamma-subunit complex binding"/>
    <property type="evidence" value="ECO:0007669"/>
    <property type="project" value="InterPro"/>
</dbReference>
<proteinExistence type="predicted"/>
<evidence type="ECO:0000256" key="4">
    <source>
        <dbReference type="ARBA" id="ARBA00023224"/>
    </source>
</evidence>
<feature type="binding site" evidence="5">
    <location>
        <position position="438"/>
    </location>
    <ligand>
        <name>GTP</name>
        <dbReference type="ChEBI" id="CHEBI:37565"/>
    </ligand>
</feature>
<dbReference type="GO" id="GO:0005737">
    <property type="term" value="C:cytoplasm"/>
    <property type="evidence" value="ECO:0007669"/>
    <property type="project" value="TreeGrafter"/>
</dbReference>
<dbReference type="PROSITE" id="PS51882">
    <property type="entry name" value="G_ALPHA"/>
    <property type="match status" value="1"/>
</dbReference>
<dbReference type="STRING" id="945553.A0A0D2P8U3"/>
<keyword evidence="3 5" id="KW-0342">GTP-binding</keyword>
<dbReference type="Pfam" id="PF00503">
    <property type="entry name" value="G-alpha"/>
    <property type="match status" value="1"/>
</dbReference>
<dbReference type="SUPFAM" id="SSF52540">
    <property type="entry name" value="P-loop containing nucleoside triphosphate hydrolases"/>
    <property type="match status" value="1"/>
</dbReference>
<dbReference type="GO" id="GO:0005525">
    <property type="term" value="F:GTP binding"/>
    <property type="evidence" value="ECO:0007669"/>
    <property type="project" value="UniProtKB-KW"/>
</dbReference>
<dbReference type="SMART" id="SM00275">
    <property type="entry name" value="G_alpha"/>
    <property type="match status" value="1"/>
</dbReference>
<protein>
    <recommendedName>
        <fullName evidence="10">G-alpha-domain-containing protein</fullName>
    </recommendedName>
</protein>
<accession>A0A0D2P8U3</accession>
<dbReference type="PRINTS" id="PR00318">
    <property type="entry name" value="GPROTEINA"/>
</dbReference>
<keyword evidence="4" id="KW-0807">Transducer</keyword>
<dbReference type="OMA" id="FRGYHKR"/>
<evidence type="ECO:0000313" key="9">
    <source>
        <dbReference type="Proteomes" id="UP000054270"/>
    </source>
</evidence>